<organism evidence="1 2">
    <name type="scientific">Holotrichia oblita</name>
    <name type="common">Chafer beetle</name>
    <dbReference type="NCBI Taxonomy" id="644536"/>
    <lineage>
        <taxon>Eukaryota</taxon>
        <taxon>Metazoa</taxon>
        <taxon>Ecdysozoa</taxon>
        <taxon>Arthropoda</taxon>
        <taxon>Hexapoda</taxon>
        <taxon>Insecta</taxon>
        <taxon>Pterygota</taxon>
        <taxon>Neoptera</taxon>
        <taxon>Endopterygota</taxon>
        <taxon>Coleoptera</taxon>
        <taxon>Polyphaga</taxon>
        <taxon>Scarabaeiformia</taxon>
        <taxon>Scarabaeidae</taxon>
        <taxon>Melolonthinae</taxon>
        <taxon>Holotrichia</taxon>
    </lineage>
</organism>
<sequence length="244" mass="28293">MPKAEKNLIGRFPGTLERISTMRILQTNLCRGRAAHDLAYATARHMDIDIIMAGEPNKNIIKSNDWIKDHKCDVAFYFLNKKTEVIKVNTFDGWIYLKLRHFAIYGCYISPNIPQEQFQRKVDHIMNHLNQNKVDAILMGDINSKSVQWGSPINDRRGEYWTEWMSRLNLVVHNSGDTPTFHRGNSKSFIDVTCSTQRMVRMITAWEVLPIENLADHAYIAFKVNCGTDRRKKPAAEKEAYLYD</sequence>
<keyword evidence="1" id="KW-0378">Hydrolase</keyword>
<evidence type="ECO:0000313" key="1">
    <source>
        <dbReference type="EMBL" id="KAI4454262.1"/>
    </source>
</evidence>
<keyword evidence="2" id="KW-1185">Reference proteome</keyword>
<keyword evidence="1" id="KW-0255">Endonuclease</keyword>
<dbReference type="EMBL" id="CM043024">
    <property type="protein sequence ID" value="KAI4454262.1"/>
    <property type="molecule type" value="Genomic_DNA"/>
</dbReference>
<name>A0ACB9SKH4_HOLOL</name>
<proteinExistence type="predicted"/>
<keyword evidence="1" id="KW-0540">Nuclease</keyword>
<reference evidence="1" key="1">
    <citation type="submission" date="2022-04" db="EMBL/GenBank/DDBJ databases">
        <title>Chromosome-scale genome assembly of Holotrichia oblita Faldermann.</title>
        <authorList>
            <person name="Rongchong L."/>
        </authorList>
    </citation>
    <scope>NUCLEOTIDE SEQUENCE</scope>
    <source>
        <strain evidence="1">81SQS9</strain>
    </source>
</reference>
<evidence type="ECO:0000313" key="2">
    <source>
        <dbReference type="Proteomes" id="UP001056778"/>
    </source>
</evidence>
<accession>A0ACB9SKH4</accession>
<gene>
    <name evidence="1" type="ORF">MML48_10g00007976</name>
</gene>
<dbReference type="Proteomes" id="UP001056778">
    <property type="component" value="Chromosome 10"/>
</dbReference>
<protein>
    <submittedName>
        <fullName evidence="1">Endonuclease/exonuclease/phosphatase superfamily</fullName>
    </submittedName>
</protein>
<comment type="caution">
    <text evidence="1">The sequence shown here is derived from an EMBL/GenBank/DDBJ whole genome shotgun (WGS) entry which is preliminary data.</text>
</comment>